<dbReference type="CDD" id="cd06127">
    <property type="entry name" value="DEDDh"/>
    <property type="match status" value="1"/>
</dbReference>
<evidence type="ECO:0000256" key="8">
    <source>
        <dbReference type="ARBA" id="ARBA00022839"/>
    </source>
</evidence>
<feature type="domain" description="Helicase C-terminal" evidence="16">
    <location>
        <begin position="745"/>
        <end position="927"/>
    </location>
</feature>
<evidence type="ECO:0000259" key="15">
    <source>
        <dbReference type="PROSITE" id="PS51193"/>
    </source>
</evidence>
<comment type="function">
    <text evidence="12 13">3'-5' exonuclease.</text>
</comment>
<reference evidence="17 18" key="1">
    <citation type="journal article" date="2015" name="Genome Announc.">
        <title>Expanding the biotechnology potential of lactobacilli through comparative genomics of 213 strains and associated genera.</title>
        <authorList>
            <person name="Sun Z."/>
            <person name="Harris H.M."/>
            <person name="McCann A."/>
            <person name="Guo C."/>
            <person name="Argimon S."/>
            <person name="Zhang W."/>
            <person name="Yang X."/>
            <person name="Jeffery I.B."/>
            <person name="Cooney J.C."/>
            <person name="Kagawa T.F."/>
            <person name="Liu W."/>
            <person name="Song Y."/>
            <person name="Salvetti E."/>
            <person name="Wrobel A."/>
            <person name="Rasinkangas P."/>
            <person name="Parkhill J."/>
            <person name="Rea M.C."/>
            <person name="O'Sullivan O."/>
            <person name="Ritari J."/>
            <person name="Douillard F.P."/>
            <person name="Paul Ross R."/>
            <person name="Yang R."/>
            <person name="Briner A.E."/>
            <person name="Felis G.E."/>
            <person name="de Vos W.M."/>
            <person name="Barrangou R."/>
            <person name="Klaenhammer T.R."/>
            <person name="Caufield P.W."/>
            <person name="Cui Y."/>
            <person name="Zhang H."/>
            <person name="O'Toole P.W."/>
        </authorList>
    </citation>
    <scope>NUCLEOTIDE SEQUENCE [LARGE SCALE GENOMIC DNA]</scope>
    <source>
        <strain evidence="17 18">DSM 23026</strain>
    </source>
</reference>
<feature type="binding site" evidence="12">
    <location>
        <begin position="287"/>
        <end position="294"/>
    </location>
    <ligand>
        <name>ATP</name>
        <dbReference type="ChEBI" id="CHEBI:30616"/>
    </ligand>
</feature>
<protein>
    <recommendedName>
        <fullName evidence="12 13">3'-5' exonuclease DinG</fullName>
        <ecNumber evidence="12 13">3.1.-.-</ecNumber>
    </recommendedName>
</protein>
<dbReference type="PROSITE" id="PS51192">
    <property type="entry name" value="HELICASE_ATP_BIND_1"/>
    <property type="match status" value="1"/>
</dbReference>
<organism evidence="17 18">
    <name type="scientific">Pediococcus argentinicus</name>
    <dbReference type="NCBI Taxonomy" id="480391"/>
    <lineage>
        <taxon>Bacteria</taxon>
        <taxon>Bacillati</taxon>
        <taxon>Bacillota</taxon>
        <taxon>Bacilli</taxon>
        <taxon>Lactobacillales</taxon>
        <taxon>Lactobacillaceae</taxon>
        <taxon>Pediococcus</taxon>
    </lineage>
</organism>
<evidence type="ECO:0000256" key="5">
    <source>
        <dbReference type="ARBA" id="ARBA00022722"/>
    </source>
</evidence>
<evidence type="ECO:0000256" key="12">
    <source>
        <dbReference type="HAMAP-Rule" id="MF_02206"/>
    </source>
</evidence>
<dbReference type="GO" id="GO:0005524">
    <property type="term" value="F:ATP binding"/>
    <property type="evidence" value="ECO:0007669"/>
    <property type="project" value="UniProtKB-UniRule"/>
</dbReference>
<dbReference type="GO" id="GO:0016887">
    <property type="term" value="F:ATP hydrolysis activity"/>
    <property type="evidence" value="ECO:0007669"/>
    <property type="project" value="RHEA"/>
</dbReference>
<comment type="caution">
    <text evidence="17">The sequence shown here is derived from an EMBL/GenBank/DDBJ whole genome shotgun (WGS) entry which is preliminary data.</text>
</comment>
<evidence type="ECO:0000256" key="10">
    <source>
        <dbReference type="ARBA" id="ARBA00022932"/>
    </source>
</evidence>
<dbReference type="InterPro" id="IPR012337">
    <property type="entry name" value="RNaseH-like_sf"/>
</dbReference>
<dbReference type="InterPro" id="IPR027417">
    <property type="entry name" value="P-loop_NTPase"/>
</dbReference>
<dbReference type="InterPro" id="IPR014001">
    <property type="entry name" value="Helicase_ATP-bd"/>
</dbReference>
<dbReference type="NCBIfam" id="TIGR00573">
    <property type="entry name" value="dnaq"/>
    <property type="match status" value="1"/>
</dbReference>
<dbReference type="FunFam" id="3.30.420.10:FF:000045">
    <property type="entry name" value="3'-5' exonuclease DinG"/>
    <property type="match status" value="1"/>
</dbReference>
<dbReference type="SMART" id="SM00491">
    <property type="entry name" value="HELICc2"/>
    <property type="match status" value="1"/>
</dbReference>
<dbReference type="HAMAP" id="MF_02206">
    <property type="entry name" value="DinG_exonucl"/>
    <property type="match status" value="1"/>
</dbReference>
<dbReference type="InterPro" id="IPR045028">
    <property type="entry name" value="DinG/Rad3-like"/>
</dbReference>
<comment type="catalytic activity">
    <reaction evidence="11">
        <text>ATP + H2O = ADP + phosphate + H(+)</text>
        <dbReference type="Rhea" id="RHEA:13065"/>
        <dbReference type="ChEBI" id="CHEBI:15377"/>
        <dbReference type="ChEBI" id="CHEBI:15378"/>
        <dbReference type="ChEBI" id="CHEBI:30616"/>
        <dbReference type="ChEBI" id="CHEBI:43474"/>
        <dbReference type="ChEBI" id="CHEBI:456216"/>
        <dbReference type="EC" id="5.6.2.3"/>
    </reaction>
</comment>
<gene>
    <name evidence="12 13" type="primary">dinG</name>
    <name evidence="17" type="ORF">IV88_GL000128</name>
</gene>
<feature type="domain" description="Helicase ATP-binding" evidence="15">
    <location>
        <begin position="248"/>
        <end position="520"/>
    </location>
</feature>
<dbReference type="NCBIfam" id="TIGR01407">
    <property type="entry name" value="dinG_rel"/>
    <property type="match status" value="1"/>
</dbReference>
<dbReference type="PROSITE" id="PS51194">
    <property type="entry name" value="HELICASE_CTER"/>
    <property type="match status" value="1"/>
</dbReference>
<keyword evidence="2" id="KW-0808">Transferase</keyword>
<dbReference type="InterPro" id="IPR013520">
    <property type="entry name" value="Ribonucl_H"/>
</dbReference>
<dbReference type="InterPro" id="IPR006555">
    <property type="entry name" value="ATP-dep_Helicase_C"/>
</dbReference>
<dbReference type="EC" id="3.1.-.-" evidence="12 13"/>
<dbReference type="InterPro" id="IPR014013">
    <property type="entry name" value="Helic_SF1/SF2_ATP-bd_DinG/Rad3"/>
</dbReference>
<dbReference type="Pfam" id="PF00270">
    <property type="entry name" value="DEAD"/>
    <property type="match status" value="1"/>
</dbReference>
<evidence type="ECO:0000259" key="14">
    <source>
        <dbReference type="PROSITE" id="PS51192"/>
    </source>
</evidence>
<dbReference type="AlphaFoldDB" id="A0A0R2NKT0"/>
<dbReference type="PANTHER" id="PTHR11472:SF34">
    <property type="entry name" value="REGULATOR OF TELOMERE ELONGATION HELICASE 1"/>
    <property type="match status" value="1"/>
</dbReference>
<evidence type="ECO:0000256" key="7">
    <source>
        <dbReference type="ARBA" id="ARBA00022801"/>
    </source>
</evidence>
<dbReference type="GO" id="GO:0043139">
    <property type="term" value="F:5'-3' DNA helicase activity"/>
    <property type="evidence" value="ECO:0007669"/>
    <property type="project" value="UniProtKB-EC"/>
</dbReference>
<dbReference type="RefSeq" id="WP_057797672.1">
    <property type="nucleotide sequence ID" value="NZ_BJZZ01000001.1"/>
</dbReference>
<dbReference type="InterPro" id="IPR006054">
    <property type="entry name" value="DnaQ"/>
</dbReference>
<evidence type="ECO:0000256" key="11">
    <source>
        <dbReference type="ARBA" id="ARBA00048954"/>
    </source>
</evidence>
<evidence type="ECO:0000256" key="9">
    <source>
        <dbReference type="ARBA" id="ARBA00022840"/>
    </source>
</evidence>
<keyword evidence="5 12" id="KW-0540">Nuclease</keyword>
<evidence type="ECO:0000313" key="17">
    <source>
        <dbReference type="EMBL" id="KRO26343.1"/>
    </source>
</evidence>
<feature type="short sequence motif" description="DEAH box" evidence="12">
    <location>
        <begin position="467"/>
        <end position="470"/>
    </location>
</feature>
<evidence type="ECO:0000256" key="2">
    <source>
        <dbReference type="ARBA" id="ARBA00022679"/>
    </source>
</evidence>
<dbReference type="PANTHER" id="PTHR11472">
    <property type="entry name" value="DNA REPAIR DEAD HELICASE RAD3/XP-D SUBFAMILY MEMBER"/>
    <property type="match status" value="1"/>
</dbReference>
<dbReference type="EMBL" id="JQCQ01000001">
    <property type="protein sequence ID" value="KRO26343.1"/>
    <property type="molecule type" value="Genomic_DNA"/>
</dbReference>
<keyword evidence="6 12" id="KW-0547">Nucleotide-binding</keyword>
<dbReference type="PATRIC" id="fig|480391.4.peg.130"/>
<comment type="similarity">
    <text evidence="12 13">Belongs to the helicase family. DinG subfamily. Type 2 sub-subfamily.</text>
</comment>
<evidence type="ECO:0000259" key="16">
    <source>
        <dbReference type="PROSITE" id="PS51194"/>
    </source>
</evidence>
<dbReference type="Pfam" id="PF00929">
    <property type="entry name" value="RNase_T"/>
    <property type="match status" value="1"/>
</dbReference>
<dbReference type="PROSITE" id="PS51193">
    <property type="entry name" value="HELICASE_ATP_BIND_2"/>
    <property type="match status" value="1"/>
</dbReference>
<evidence type="ECO:0000256" key="4">
    <source>
        <dbReference type="ARBA" id="ARBA00022705"/>
    </source>
</evidence>
<keyword evidence="3" id="KW-0548">Nucleotidyltransferase</keyword>
<dbReference type="SUPFAM" id="SSF52540">
    <property type="entry name" value="P-loop containing nucleoside triphosphate hydrolases"/>
    <property type="match status" value="2"/>
</dbReference>
<dbReference type="GO" id="GO:0003677">
    <property type="term" value="F:DNA binding"/>
    <property type="evidence" value="ECO:0007669"/>
    <property type="project" value="InterPro"/>
</dbReference>
<dbReference type="GO" id="GO:0008408">
    <property type="term" value="F:3'-5' exonuclease activity"/>
    <property type="evidence" value="ECO:0007669"/>
    <property type="project" value="UniProtKB-UniRule"/>
</dbReference>
<dbReference type="InterPro" id="IPR036397">
    <property type="entry name" value="RNaseH_sf"/>
</dbReference>
<dbReference type="SUPFAM" id="SSF53098">
    <property type="entry name" value="Ribonuclease H-like"/>
    <property type="match status" value="1"/>
</dbReference>
<dbReference type="InterPro" id="IPR006310">
    <property type="entry name" value="DinG"/>
</dbReference>
<dbReference type="Pfam" id="PF13307">
    <property type="entry name" value="Helicase_C_2"/>
    <property type="match status" value="1"/>
</dbReference>
<dbReference type="Gene3D" id="3.30.420.10">
    <property type="entry name" value="Ribonuclease H-like superfamily/Ribonuclease H"/>
    <property type="match status" value="1"/>
</dbReference>
<keyword evidence="4" id="KW-0235">DNA replication</keyword>
<proteinExistence type="inferred from homology"/>
<dbReference type="InterPro" id="IPR001650">
    <property type="entry name" value="Helicase_C-like"/>
</dbReference>
<evidence type="ECO:0000256" key="6">
    <source>
        <dbReference type="ARBA" id="ARBA00022741"/>
    </source>
</evidence>
<feature type="domain" description="Helicase ATP-binding" evidence="14">
    <location>
        <begin position="274"/>
        <end position="512"/>
    </location>
</feature>
<dbReference type="SMART" id="SM00487">
    <property type="entry name" value="DEXDc"/>
    <property type="match status" value="1"/>
</dbReference>
<accession>A0A0R2NKT0</accession>
<dbReference type="GO" id="GO:0003887">
    <property type="term" value="F:DNA-directed DNA polymerase activity"/>
    <property type="evidence" value="ECO:0007669"/>
    <property type="project" value="UniProtKB-KW"/>
</dbReference>
<evidence type="ECO:0000256" key="13">
    <source>
        <dbReference type="RuleBase" id="RU364106"/>
    </source>
</evidence>
<dbReference type="Gene3D" id="3.40.50.300">
    <property type="entry name" value="P-loop containing nucleotide triphosphate hydrolases"/>
    <property type="match status" value="2"/>
</dbReference>
<keyword evidence="9 12" id="KW-0067">ATP-binding</keyword>
<keyword evidence="10" id="KW-0239">DNA-directed DNA polymerase</keyword>
<evidence type="ECO:0000256" key="3">
    <source>
        <dbReference type="ARBA" id="ARBA00022695"/>
    </source>
</evidence>
<sequence>MNEETKYAVVDLETTGTDLQGENRIIQIGVAFVQSGKVIKKYSTDVNPQMNIPAAITKLTGIDNQRVFNAPIFENLAGKIYSMLQGCVFVAHNVDFDFPFLNKELERSGYPALDISAVDTVSLSQILFPGVRGYRLRDLTHYLGIEHDDPHSADSDADATAELFINLQKKLIDLPIITLECMTRIGHGLPRQTHELITHTLEQARLNSADLPEGLDVISGLAIKKDNIVKTKEMQEKRLKYPQSKAAKLKMYPDDLKWRKTQSMLMNYIYQQFNDPNVLSDNLVVEAPTGMGKTLGYLVPLWFVAQNTQNKVVISVPTTILQNQIINQSVPVLSKIVGRKVNAVVVKGGNNYLSLTRFSKLIKQKDNFSRESGILAMKILVWLLETSRGDLDEINSNLGFSNFIDQVRHTGDSELDKKSPFYGHDFYRKNRAEEQYADFLITNHSYLINNPDHFKTSDRHKPFLVLDEAQHFVEIAQSSQDIKLDLNALMATTHHVVSKLVMNHGENIFNTFEMYPNVTFRVRRFANMLESCNSKIMKLQHQLFISDVKRQSDVRNDNQPFDVSINSSSINNLAISLTKMNDDLAGAFIEFEAADDLLNNGNQFSKDQLQRWNEIKISLQRLSEQMITINSMVTELKQQNGINWITVGPNHDEGSIRIAHGTLNPANLFQNKIQANFKKVLLIGGSLFAGHNRNYFLDNFNFKDNVTVHSFNSGINFSEQLDLEVVSDDQFSMDNISNSTEYENYLKDAIYHLTSGINRQTLVLFNSLETVEHVYSLLRKTDLGTERRILAQGIHGSNAKIVREFNDEDDSILLGAASFWEGVDFPGDRLELLIMTRLPFRSPDDKYVQNFNRTHGSTFRNFILPDAILRFKQGIGRVIRNSDDRGAVVLLDDRLITRKYGKQFINALPQGVSKNEVNLKQAHQNLIDFFRQ</sequence>
<name>A0A0R2NKT0_9LACO</name>
<dbReference type="InterPro" id="IPR011545">
    <property type="entry name" value="DEAD/DEAH_box_helicase_dom"/>
</dbReference>
<evidence type="ECO:0000256" key="1">
    <source>
        <dbReference type="ARBA" id="ARBA00001966"/>
    </source>
</evidence>
<keyword evidence="7 12" id="KW-0378">Hydrolase</keyword>
<evidence type="ECO:0000313" key="18">
    <source>
        <dbReference type="Proteomes" id="UP000051249"/>
    </source>
</evidence>
<keyword evidence="17" id="KW-0347">Helicase</keyword>
<dbReference type="Proteomes" id="UP000051249">
    <property type="component" value="Unassembled WGS sequence"/>
</dbReference>
<dbReference type="GO" id="GO:0006260">
    <property type="term" value="P:DNA replication"/>
    <property type="evidence" value="ECO:0007669"/>
    <property type="project" value="UniProtKB-KW"/>
</dbReference>
<comment type="cofactor">
    <cofactor evidence="1">
        <name>[4Fe-4S] cluster</name>
        <dbReference type="ChEBI" id="CHEBI:49883"/>
    </cofactor>
</comment>
<dbReference type="SMART" id="SM00479">
    <property type="entry name" value="EXOIII"/>
    <property type="match status" value="1"/>
</dbReference>
<keyword evidence="8 12" id="KW-0269">Exonuclease</keyword>
<dbReference type="OrthoDB" id="9803913at2"/>
<keyword evidence="18" id="KW-1185">Reference proteome</keyword>